<organism evidence="3 4">
    <name type="scientific">Meganyctiphanes norvegica</name>
    <name type="common">Northern krill</name>
    <name type="synonym">Thysanopoda norvegica</name>
    <dbReference type="NCBI Taxonomy" id="48144"/>
    <lineage>
        <taxon>Eukaryota</taxon>
        <taxon>Metazoa</taxon>
        <taxon>Ecdysozoa</taxon>
        <taxon>Arthropoda</taxon>
        <taxon>Crustacea</taxon>
        <taxon>Multicrustacea</taxon>
        <taxon>Malacostraca</taxon>
        <taxon>Eumalacostraca</taxon>
        <taxon>Eucarida</taxon>
        <taxon>Euphausiacea</taxon>
        <taxon>Euphausiidae</taxon>
        <taxon>Meganyctiphanes</taxon>
    </lineage>
</organism>
<dbReference type="InterPro" id="IPR036457">
    <property type="entry name" value="PPM-type-like_dom_sf"/>
</dbReference>
<dbReference type="Proteomes" id="UP001497623">
    <property type="component" value="Unassembled WGS sequence"/>
</dbReference>
<dbReference type="PANTHER" id="PTHR21586">
    <property type="entry name" value="TIPA"/>
    <property type="match status" value="1"/>
</dbReference>
<evidence type="ECO:0000256" key="1">
    <source>
        <dbReference type="SAM" id="MobiDB-lite"/>
    </source>
</evidence>
<proteinExistence type="predicted"/>
<feature type="region of interest" description="Disordered" evidence="1">
    <location>
        <begin position="38"/>
        <end position="88"/>
    </location>
</feature>
<feature type="compositionally biased region" description="Polar residues" evidence="1">
    <location>
        <begin position="69"/>
        <end position="80"/>
    </location>
</feature>
<evidence type="ECO:0000313" key="3">
    <source>
        <dbReference type="EMBL" id="CAL4115814.1"/>
    </source>
</evidence>
<protein>
    <recommendedName>
        <fullName evidence="2">PPM-type phosphatase domain-containing protein</fullName>
    </recommendedName>
</protein>
<gene>
    <name evidence="3" type="ORF">MNOR_LOCUS20749</name>
</gene>
<feature type="region of interest" description="Disordered" evidence="1">
    <location>
        <begin position="893"/>
        <end position="947"/>
    </location>
</feature>
<comment type="caution">
    <text evidence="3">The sequence shown here is derived from an EMBL/GenBank/DDBJ whole genome shotgun (WGS) entry which is preliminary data.</text>
</comment>
<feature type="compositionally biased region" description="Polar residues" evidence="1">
    <location>
        <begin position="918"/>
        <end position="935"/>
    </location>
</feature>
<feature type="region of interest" description="Disordered" evidence="1">
    <location>
        <begin position="309"/>
        <end position="330"/>
    </location>
</feature>
<dbReference type="EMBL" id="CAXKWB010016239">
    <property type="protein sequence ID" value="CAL4115814.1"/>
    <property type="molecule type" value="Genomic_DNA"/>
</dbReference>
<feature type="compositionally biased region" description="Polar residues" evidence="1">
    <location>
        <begin position="311"/>
        <end position="330"/>
    </location>
</feature>
<dbReference type="AlphaFoldDB" id="A0AAV2R9P0"/>
<name>A0AAV2R9P0_MEGNR</name>
<reference evidence="3 4" key="1">
    <citation type="submission" date="2024-05" db="EMBL/GenBank/DDBJ databases">
        <authorList>
            <person name="Wallberg A."/>
        </authorList>
    </citation>
    <scope>NUCLEOTIDE SEQUENCE [LARGE SCALE GENOMIC DNA]</scope>
</reference>
<feature type="region of interest" description="Disordered" evidence="1">
    <location>
        <begin position="144"/>
        <end position="165"/>
    </location>
</feature>
<dbReference type="Gene3D" id="3.60.40.10">
    <property type="entry name" value="PPM-type phosphatase domain"/>
    <property type="match status" value="1"/>
</dbReference>
<feature type="region of interest" description="Disordered" evidence="1">
    <location>
        <begin position="607"/>
        <end position="730"/>
    </location>
</feature>
<dbReference type="SUPFAM" id="SSF81606">
    <property type="entry name" value="PP2C-like"/>
    <property type="match status" value="1"/>
</dbReference>
<feature type="non-terminal residue" evidence="3">
    <location>
        <position position="1"/>
    </location>
</feature>
<dbReference type="Pfam" id="PF13672">
    <property type="entry name" value="PP2C_2"/>
    <property type="match status" value="1"/>
</dbReference>
<dbReference type="PANTHER" id="PTHR21586:SF0">
    <property type="entry name" value="PP2C-LIKE DOMAIN-CONTAINING PROTEIN CG9801"/>
    <property type="match status" value="1"/>
</dbReference>
<dbReference type="SMART" id="SM00332">
    <property type="entry name" value="PP2Cc"/>
    <property type="match status" value="1"/>
</dbReference>
<feature type="domain" description="PPM-type phosphatase" evidence="2">
    <location>
        <begin position="398"/>
        <end position="834"/>
    </location>
</feature>
<accession>A0AAV2R9P0</accession>
<dbReference type="InterPro" id="IPR001932">
    <property type="entry name" value="PPM-type_phosphatase-like_dom"/>
</dbReference>
<feature type="compositionally biased region" description="Low complexity" evidence="1">
    <location>
        <begin position="846"/>
        <end position="866"/>
    </location>
</feature>
<feature type="compositionally biased region" description="Basic and acidic residues" evidence="1">
    <location>
        <begin position="610"/>
        <end position="644"/>
    </location>
</feature>
<evidence type="ECO:0000313" key="4">
    <source>
        <dbReference type="Proteomes" id="UP001497623"/>
    </source>
</evidence>
<dbReference type="InterPro" id="IPR053287">
    <property type="entry name" value="PP2C-like_domain"/>
</dbReference>
<feature type="compositionally biased region" description="Acidic residues" evidence="1">
    <location>
        <begin position="55"/>
        <end position="68"/>
    </location>
</feature>
<sequence length="947" mass="102125">EARSAQPPIIFGRTCEALPSRPLSWPHDNVFAAFTGPAGGLASVNREGQKSLQPDEPDLGYIDEDDLPSESQPNAYVTSQKPPPRKSPFSDIAEYFMQRKLRSPSCENSTVTNGIATNGSIGCSANCNGVNRSLDSLDCDAGAPSWRGEAPSPLSPHPARAPPEAFLQFGDDGPLNYELTLGVNANCSNGGDGIFANGHSDTSHMEGERHNVNGSSYSRNSFGSWVGNGNEGLGEPQVEAVLVSCRNSGTGSVNNLLVDQPSDEGTTTTTTMEKQQLDDNLNPLIMVDSPSQETVDANAMLDNRKGDLLQNLDTDPSNNINKSSYCINGNNNPEEVEMPCTERQEEKQDGVMASQKAKFLTLELAEVERLTEPDPDLKRSEANEIAGLVNWNRPNKSAFGISTTLYERHPVTNERAGNPIADSFGVVGREDSALLALADGVNWGEKASIAARCAIHGCLQHLNTTLFNDTVDPPTSTTDVFVCLLRSFHAAHSLILQEDGMLTTLTAAVVLPLADSTQYVVCVCNVGDSLAYVYSQKYGVREITQGSHDIHSTRDMRDALGALGPVDGQNPELNNLTCSMTYCDPGDIVFLTSDGISDNFDPVVGKFAMPKREKETKPGKAKEPLSENDKSISNKDAAPSREKQNSSNSSRESSGESRRTGAPSKPTRGSRSNNERKMSSGGSSKARPGRTESGKNTTSGPGRGGSQKAAAHRVKSSGAGLPEDDIPNSDPYLPVVEAHQRHELTLLRMEDLLRCGLTSAGPVLTAQGLCLEMVHFATKLTVAKRRILEDPDLYASASQELSRADQRNRRRKVCEKLALVPGKLDHATVVAYKVGRYSQHGDEDPPALNSRSPSRPRSMAAPLASPDSTRSIVSQLDDCKMQYRYVRIPAMHEESKTDTTVSRAPAAPVHLEKGGKNYCQNSSKKGNKENLSPNTLPGRPKLIETKV</sequence>
<dbReference type="PROSITE" id="PS51746">
    <property type="entry name" value="PPM_2"/>
    <property type="match status" value="1"/>
</dbReference>
<feature type="region of interest" description="Disordered" evidence="1">
    <location>
        <begin position="836"/>
        <end position="870"/>
    </location>
</feature>
<evidence type="ECO:0000259" key="2">
    <source>
        <dbReference type="PROSITE" id="PS51746"/>
    </source>
</evidence>
<keyword evidence="4" id="KW-1185">Reference proteome</keyword>